<dbReference type="SMART" id="SM00066">
    <property type="entry name" value="GAL4"/>
    <property type="match status" value="1"/>
</dbReference>
<feature type="domain" description="Zn(2)-C6 fungal-type" evidence="8">
    <location>
        <begin position="5"/>
        <end position="38"/>
    </location>
</feature>
<feature type="region of interest" description="Disordered" evidence="7">
    <location>
        <begin position="69"/>
        <end position="89"/>
    </location>
</feature>
<evidence type="ECO:0000256" key="6">
    <source>
        <dbReference type="ARBA" id="ARBA00023242"/>
    </source>
</evidence>
<comment type="subcellular location">
    <subcellularLocation>
        <location evidence="1">Nucleus</location>
    </subcellularLocation>
</comment>
<evidence type="ECO:0000256" key="4">
    <source>
        <dbReference type="ARBA" id="ARBA00023125"/>
    </source>
</evidence>
<keyword evidence="3" id="KW-0805">Transcription regulation</keyword>
<evidence type="ECO:0000313" key="9">
    <source>
        <dbReference type="EMBL" id="CAK7230282.1"/>
    </source>
</evidence>
<keyword evidence="4" id="KW-0238">DNA-binding</keyword>
<dbReference type="InterPro" id="IPR001138">
    <property type="entry name" value="Zn2Cys6_DnaBD"/>
</dbReference>
<dbReference type="PANTHER" id="PTHR31845:SF21">
    <property type="entry name" value="REGULATORY PROTEIN LEU3"/>
    <property type="match status" value="1"/>
</dbReference>
<dbReference type="InterPro" id="IPR036864">
    <property type="entry name" value="Zn2-C6_fun-type_DNA-bd_sf"/>
</dbReference>
<evidence type="ECO:0000256" key="2">
    <source>
        <dbReference type="ARBA" id="ARBA00022723"/>
    </source>
</evidence>
<proteinExistence type="predicted"/>
<dbReference type="Pfam" id="PF04082">
    <property type="entry name" value="Fungal_trans"/>
    <property type="match status" value="1"/>
</dbReference>
<dbReference type="InterPro" id="IPR007219">
    <property type="entry name" value="XnlR_reg_dom"/>
</dbReference>
<evidence type="ECO:0000256" key="7">
    <source>
        <dbReference type="SAM" id="MobiDB-lite"/>
    </source>
</evidence>
<evidence type="ECO:0000259" key="8">
    <source>
        <dbReference type="PROSITE" id="PS50048"/>
    </source>
</evidence>
<keyword evidence="6" id="KW-0539">Nucleus</keyword>
<keyword evidence="5" id="KW-0804">Transcription</keyword>
<gene>
    <name evidence="9" type="primary">LEU3</name>
    <name evidence="9" type="ORF">SEUCBS140593_007532</name>
</gene>
<sequence length="602" mass="65937">MKAKACVKCRQWKARCDVPESGLGPCARCRTQNLTCVFDASYKRLSKDKRMQQMASELRQLRQLRASLRGPSAAAASGGDKTPSDAGPGLRANLEITAVLPLPSPAELRVLATPGTNTTPVPGSTTSAASTCILSSVSVANSHTTPSSAPTAAQSVPLASTTVAYRSLGDMRFTRSQVERYFRVYFRHYHPHLPFKMAATSPDETYARSPLLFWIVCAVTSHWKQQAVMAPLVKTMISTAMHDTPYSVETIQALLIMCIWPFRTVRISDDPTQFYSSIAARMALQLNLHRPDQPYWPLRHGSFHGPHIASSDDDVRRTTWLACYVVDQIQATQMGVPAAIRADANLLAAVEHPAVAPVLARLCRVYALQAQIAWTIGTNAPTPTGMVSPAERPALVRQYLEQMAQLQASDCQQQHHHTAAGGGGASDIADIGHEGVRLSTLYVRSQLGSYALLADMPSSDTLCDLAADAEATACELIDVAHGVNMVTAPVYFHRAMIHAGFVLVRLLQLPYESQSEVLYDSIERVCQSLRTIVTSSDDLIGKACTLLQGLQYLQDKQKTPALLSRMGVSLFYDLMRVSWEQNLDVIDDSFDMAQFDWNTLGL</sequence>
<dbReference type="PROSITE" id="PS00463">
    <property type="entry name" value="ZN2_CY6_FUNGAL_1"/>
    <property type="match status" value="1"/>
</dbReference>
<evidence type="ECO:0000313" key="10">
    <source>
        <dbReference type="Proteomes" id="UP001642482"/>
    </source>
</evidence>
<dbReference type="CDD" id="cd00067">
    <property type="entry name" value="GAL4"/>
    <property type="match status" value="1"/>
</dbReference>
<dbReference type="PROSITE" id="PS50048">
    <property type="entry name" value="ZN2_CY6_FUNGAL_2"/>
    <property type="match status" value="1"/>
</dbReference>
<dbReference type="Gene3D" id="4.10.240.10">
    <property type="entry name" value="Zn(2)-C6 fungal-type DNA-binding domain"/>
    <property type="match status" value="1"/>
</dbReference>
<organism evidence="9 10">
    <name type="scientific">Sporothrix eucalyptigena</name>
    <dbReference type="NCBI Taxonomy" id="1812306"/>
    <lineage>
        <taxon>Eukaryota</taxon>
        <taxon>Fungi</taxon>
        <taxon>Dikarya</taxon>
        <taxon>Ascomycota</taxon>
        <taxon>Pezizomycotina</taxon>
        <taxon>Sordariomycetes</taxon>
        <taxon>Sordariomycetidae</taxon>
        <taxon>Ophiostomatales</taxon>
        <taxon>Ophiostomataceae</taxon>
        <taxon>Sporothrix</taxon>
    </lineage>
</organism>
<keyword evidence="2" id="KW-0479">Metal-binding</keyword>
<evidence type="ECO:0000256" key="5">
    <source>
        <dbReference type="ARBA" id="ARBA00023163"/>
    </source>
</evidence>
<dbReference type="EMBL" id="CAWUHD010000092">
    <property type="protein sequence ID" value="CAK7230282.1"/>
    <property type="molecule type" value="Genomic_DNA"/>
</dbReference>
<dbReference type="PANTHER" id="PTHR31845">
    <property type="entry name" value="FINGER DOMAIN PROTEIN, PUTATIVE-RELATED"/>
    <property type="match status" value="1"/>
</dbReference>
<comment type="caution">
    <text evidence="9">The sequence shown here is derived from an EMBL/GenBank/DDBJ whole genome shotgun (WGS) entry which is preliminary data.</text>
</comment>
<keyword evidence="10" id="KW-1185">Reference proteome</keyword>
<accession>A0ABP0CF71</accession>
<reference evidence="9 10" key="1">
    <citation type="submission" date="2024-01" db="EMBL/GenBank/DDBJ databases">
        <authorList>
            <person name="Allen C."/>
            <person name="Tagirdzhanova G."/>
        </authorList>
    </citation>
    <scope>NUCLEOTIDE SEQUENCE [LARGE SCALE GENOMIC DNA]</scope>
</reference>
<dbReference type="InterPro" id="IPR051089">
    <property type="entry name" value="prtT"/>
</dbReference>
<evidence type="ECO:0000256" key="3">
    <source>
        <dbReference type="ARBA" id="ARBA00023015"/>
    </source>
</evidence>
<dbReference type="Proteomes" id="UP001642482">
    <property type="component" value="Unassembled WGS sequence"/>
</dbReference>
<dbReference type="Pfam" id="PF00172">
    <property type="entry name" value="Zn_clus"/>
    <property type="match status" value="1"/>
</dbReference>
<dbReference type="CDD" id="cd12148">
    <property type="entry name" value="fungal_TF_MHR"/>
    <property type="match status" value="1"/>
</dbReference>
<dbReference type="SMART" id="SM00906">
    <property type="entry name" value="Fungal_trans"/>
    <property type="match status" value="1"/>
</dbReference>
<protein>
    <submittedName>
        <fullName evidence="9">Regulatory protein leu3</fullName>
    </submittedName>
</protein>
<dbReference type="SUPFAM" id="SSF57701">
    <property type="entry name" value="Zn2/Cys6 DNA-binding domain"/>
    <property type="match status" value="1"/>
</dbReference>
<evidence type="ECO:0000256" key="1">
    <source>
        <dbReference type="ARBA" id="ARBA00004123"/>
    </source>
</evidence>
<name>A0ABP0CF71_9PEZI</name>